<dbReference type="InterPro" id="IPR048300">
    <property type="entry name" value="TACO1_YebC-like_2nd/3rd_dom"/>
</dbReference>
<dbReference type="Gene3D" id="1.10.10.200">
    <property type="match status" value="1"/>
</dbReference>
<reference evidence="5" key="1">
    <citation type="submission" date="2015-11" db="EMBL/GenBank/DDBJ databases">
        <title>De novo transcriptome assembly of four potential Pierce s Disease insect vectors from Arizona vineyards.</title>
        <authorList>
            <person name="Tassone E.E."/>
        </authorList>
    </citation>
    <scope>NUCLEOTIDE SEQUENCE</scope>
</reference>
<comment type="subcellular location">
    <subcellularLocation>
        <location evidence="1">Mitochondrion</location>
    </subcellularLocation>
</comment>
<gene>
    <name evidence="5" type="ORF">g.18506</name>
</gene>
<sequence>MYVREVFLVLRRYAGHSKWQNIKHTKALKDTQRSLLFVRLCQRIKVAIQENGNNTNPASNPQLSQAIENARKSDMPVSTVQSCIKSTQSNKESVQPYRYSIKGPKGSILLVTALTSSQKKTKHELQFHLKKVGGIMADQSLEGNFDKKGMIVGLPPPDVENIEETSVDHAIEAGAEEVLPPDENNKLIFFCEMGQLHKVRDNLGKLNYSIEDTKVTLIPKMRVSLSDDEMEFMSKVVARLEDHPEVVDIHDNIE</sequence>
<dbReference type="InterPro" id="IPR029072">
    <property type="entry name" value="YebC-like"/>
</dbReference>
<evidence type="ECO:0000313" key="5">
    <source>
        <dbReference type="EMBL" id="JAT23308.1"/>
    </source>
</evidence>
<dbReference type="InterPro" id="IPR026564">
    <property type="entry name" value="Transcrip_reg_TACO1-like_dom3"/>
</dbReference>
<comment type="similarity">
    <text evidence="2">Belongs to the TACO1 family.</text>
</comment>
<evidence type="ECO:0000259" key="3">
    <source>
        <dbReference type="Pfam" id="PF01709"/>
    </source>
</evidence>
<dbReference type="InterPro" id="IPR002876">
    <property type="entry name" value="Transcrip_reg_TACO1-like"/>
</dbReference>
<dbReference type="FunFam" id="1.10.10.200:FF:000002">
    <property type="entry name" value="Probable transcriptional regulatory protein CLM62_37755"/>
    <property type="match status" value="1"/>
</dbReference>
<dbReference type="Pfam" id="PF20772">
    <property type="entry name" value="TACO1_YebC_N"/>
    <property type="match status" value="1"/>
</dbReference>
<dbReference type="InterPro" id="IPR049083">
    <property type="entry name" value="TACO1_YebC_N"/>
</dbReference>
<name>A0A1B6LI28_9HEMI</name>
<dbReference type="Gene3D" id="3.30.70.980">
    <property type="match status" value="2"/>
</dbReference>
<dbReference type="EMBL" id="GEBQ01016669">
    <property type="protein sequence ID" value="JAT23308.1"/>
    <property type="molecule type" value="Transcribed_RNA"/>
</dbReference>
<accession>A0A1B6LI28</accession>
<evidence type="ECO:0000256" key="1">
    <source>
        <dbReference type="ARBA" id="ARBA00004173"/>
    </source>
</evidence>
<dbReference type="GO" id="GO:0005739">
    <property type="term" value="C:mitochondrion"/>
    <property type="evidence" value="ECO:0007669"/>
    <property type="project" value="UniProtKB-SubCell"/>
</dbReference>
<feature type="domain" description="TACO1/YebC-like N-terminal" evidence="4">
    <location>
        <begin position="17"/>
        <end position="88"/>
    </location>
</feature>
<dbReference type="InterPro" id="IPR017856">
    <property type="entry name" value="Integrase-like_N"/>
</dbReference>
<dbReference type="PANTHER" id="PTHR12532">
    <property type="entry name" value="TRANSLATIONAL ACTIVATOR OF CYTOCHROME C OXIDASE 1"/>
    <property type="match status" value="1"/>
</dbReference>
<dbReference type="PANTHER" id="PTHR12532:SF0">
    <property type="entry name" value="TRANSLATIONAL ACTIVATOR OF CYTOCHROME C OXIDASE 1"/>
    <property type="match status" value="1"/>
</dbReference>
<evidence type="ECO:0000259" key="4">
    <source>
        <dbReference type="Pfam" id="PF20772"/>
    </source>
</evidence>
<proteinExistence type="inferred from homology"/>
<evidence type="ECO:0000256" key="2">
    <source>
        <dbReference type="ARBA" id="ARBA00008724"/>
    </source>
</evidence>
<feature type="domain" description="TACO1/YebC-like second and third" evidence="3">
    <location>
        <begin position="96"/>
        <end position="253"/>
    </location>
</feature>
<protein>
    <recommendedName>
        <fullName evidence="6">Translational activator of cytochrome c oxidase 1</fullName>
    </recommendedName>
</protein>
<organism evidence="5">
    <name type="scientific">Graphocephala atropunctata</name>
    <dbReference type="NCBI Taxonomy" id="36148"/>
    <lineage>
        <taxon>Eukaryota</taxon>
        <taxon>Metazoa</taxon>
        <taxon>Ecdysozoa</taxon>
        <taxon>Arthropoda</taxon>
        <taxon>Hexapoda</taxon>
        <taxon>Insecta</taxon>
        <taxon>Pterygota</taxon>
        <taxon>Neoptera</taxon>
        <taxon>Paraneoptera</taxon>
        <taxon>Hemiptera</taxon>
        <taxon>Auchenorrhyncha</taxon>
        <taxon>Membracoidea</taxon>
        <taxon>Cicadellidae</taxon>
        <taxon>Cicadellinae</taxon>
        <taxon>Cicadellini</taxon>
        <taxon>Graphocephala</taxon>
    </lineage>
</organism>
<dbReference type="SUPFAM" id="SSF75625">
    <property type="entry name" value="YebC-like"/>
    <property type="match status" value="1"/>
</dbReference>
<dbReference type="AlphaFoldDB" id="A0A1B6LI28"/>
<dbReference type="Pfam" id="PF01709">
    <property type="entry name" value="Transcrip_reg"/>
    <property type="match status" value="1"/>
</dbReference>
<evidence type="ECO:0008006" key="6">
    <source>
        <dbReference type="Google" id="ProtNLM"/>
    </source>
</evidence>